<organism evidence="2 3">
    <name type="scientific">Legionella antarctica</name>
    <dbReference type="NCBI Taxonomy" id="2708020"/>
    <lineage>
        <taxon>Bacteria</taxon>
        <taxon>Pseudomonadati</taxon>
        <taxon>Pseudomonadota</taxon>
        <taxon>Gammaproteobacteria</taxon>
        <taxon>Legionellales</taxon>
        <taxon>Legionellaceae</taxon>
        <taxon>Legionella</taxon>
    </lineage>
</organism>
<feature type="region of interest" description="Disordered" evidence="1">
    <location>
        <begin position="45"/>
        <end position="82"/>
    </location>
</feature>
<dbReference type="AlphaFoldDB" id="A0A6F8T8U9"/>
<dbReference type="EMBL" id="AP022839">
    <property type="protein sequence ID" value="BCA96472.1"/>
    <property type="molecule type" value="Genomic_DNA"/>
</dbReference>
<proteinExistence type="predicted"/>
<evidence type="ECO:0000256" key="1">
    <source>
        <dbReference type="SAM" id="MobiDB-lite"/>
    </source>
</evidence>
<feature type="compositionally biased region" description="Basic and acidic residues" evidence="1">
    <location>
        <begin position="71"/>
        <end position="82"/>
    </location>
</feature>
<evidence type="ECO:0000313" key="3">
    <source>
        <dbReference type="Proteomes" id="UP000502894"/>
    </source>
</evidence>
<dbReference type="KEGG" id="lant:TUM19329_28330"/>
<dbReference type="Proteomes" id="UP000502894">
    <property type="component" value="Chromosome"/>
</dbReference>
<name>A0A6F8T8U9_9GAMM</name>
<evidence type="ECO:0000313" key="2">
    <source>
        <dbReference type="EMBL" id="BCA96472.1"/>
    </source>
</evidence>
<protein>
    <submittedName>
        <fullName evidence="2">Uncharacterized protein</fullName>
    </submittedName>
</protein>
<keyword evidence="3" id="KW-1185">Reference proteome</keyword>
<accession>A0A6F8T8U9</accession>
<reference evidence="2" key="1">
    <citation type="journal article" date="2020" name="Microbiol. Resour. Announc.">
        <title>Complete Genome Sequence of Novel Psychrotolerant Legionella Strain TUM19329, Isolated from Antarctic Lake Sediment.</title>
        <authorList>
            <person name="Shimada S."/>
            <person name="Nakai R."/>
            <person name="Aoki K."/>
            <person name="Shimoeda N."/>
            <person name="Ohno G."/>
            <person name="Miyazaki Y."/>
            <person name="Kudoh S."/>
            <person name="Imura S."/>
            <person name="Watanabe K."/>
            <person name="Ishii Y."/>
            <person name="Tateda K."/>
        </authorList>
    </citation>
    <scope>NUCLEOTIDE SEQUENCE [LARGE SCALE GENOMIC DNA]</scope>
    <source>
        <strain evidence="2">TUM19329</strain>
    </source>
</reference>
<sequence>MRGIIMLTSERKIKDGAKVQGKADEKNQLTGSHISIPFFKRKKTGYYPSARNPLGAAVKGREEDNPELGAGEEHKELPESYSHKAAFDRAQYESMDTGIESNYCEVAYKAVLISTRAKRERKEALADQGHDFAQDKCASLNCSI</sequence>
<gene>
    <name evidence="2" type="ORF">TUM19329_28330</name>
</gene>